<evidence type="ECO:0000259" key="7">
    <source>
        <dbReference type="Pfam" id="PF22042"/>
    </source>
</evidence>
<evidence type="ECO:0000256" key="4">
    <source>
        <dbReference type="ARBA" id="ARBA00022917"/>
    </source>
</evidence>
<evidence type="ECO:0000313" key="8">
    <source>
        <dbReference type="EMBL" id="PJE74118.1"/>
    </source>
</evidence>
<keyword evidence="4" id="KW-0648">Protein biosynthesis</keyword>
<dbReference type="InterPro" id="IPR036925">
    <property type="entry name" value="TIF_IF2_dom3_sf"/>
</dbReference>
<dbReference type="Proteomes" id="UP000230959">
    <property type="component" value="Unassembled WGS sequence"/>
</dbReference>
<feature type="domain" description="Translation initiation factor IF- 2" evidence="6">
    <location>
        <begin position="121"/>
        <end position="215"/>
    </location>
</feature>
<dbReference type="EMBL" id="PFER01000003">
    <property type="protein sequence ID" value="PJE74118.1"/>
    <property type="molecule type" value="Genomic_DNA"/>
</dbReference>
<dbReference type="GO" id="GO:0005525">
    <property type="term" value="F:GTP binding"/>
    <property type="evidence" value="ECO:0007669"/>
    <property type="project" value="UniProtKB-KW"/>
</dbReference>
<evidence type="ECO:0000259" key="6">
    <source>
        <dbReference type="Pfam" id="PF11987"/>
    </source>
</evidence>
<dbReference type="AlphaFoldDB" id="A0A2M8LBW0"/>
<dbReference type="InterPro" id="IPR009000">
    <property type="entry name" value="Transl_B-barrel_sf"/>
</dbReference>
<evidence type="ECO:0000256" key="1">
    <source>
        <dbReference type="ARBA" id="ARBA00007733"/>
    </source>
</evidence>
<dbReference type="FunFam" id="3.40.50.10050:FF:000001">
    <property type="entry name" value="Translation initiation factor IF-2"/>
    <property type="match status" value="1"/>
</dbReference>
<name>A0A2M8LBW0_9BACT</name>
<keyword evidence="5" id="KW-0342">GTP-binding</keyword>
<proteinExistence type="inferred from homology"/>
<dbReference type="Gene3D" id="2.40.30.10">
    <property type="entry name" value="Translation factors"/>
    <property type="match status" value="2"/>
</dbReference>
<dbReference type="InterPro" id="IPR015760">
    <property type="entry name" value="TIF_IF2"/>
</dbReference>
<evidence type="ECO:0000256" key="3">
    <source>
        <dbReference type="ARBA" id="ARBA00022741"/>
    </source>
</evidence>
<keyword evidence="2" id="KW-0396">Initiation factor</keyword>
<dbReference type="GO" id="GO:0005737">
    <property type="term" value="C:cytoplasm"/>
    <property type="evidence" value="ECO:0007669"/>
    <property type="project" value="TreeGrafter"/>
</dbReference>
<organism evidence="8 9">
    <name type="scientific">Candidatus Terrybacteria bacterium CG10_big_fil_rev_8_21_14_0_10_41_10</name>
    <dbReference type="NCBI Taxonomy" id="1975026"/>
    <lineage>
        <taxon>Bacteria</taxon>
        <taxon>Candidatus Terryibacteriota</taxon>
    </lineage>
</organism>
<dbReference type="SUPFAM" id="SSF52156">
    <property type="entry name" value="Initiation factor IF2/eIF5b, domain 3"/>
    <property type="match status" value="1"/>
</dbReference>
<dbReference type="InterPro" id="IPR023115">
    <property type="entry name" value="TIF_IF2_dom3"/>
</dbReference>
<evidence type="ECO:0000313" key="9">
    <source>
        <dbReference type="Proteomes" id="UP000230959"/>
    </source>
</evidence>
<dbReference type="InterPro" id="IPR053905">
    <property type="entry name" value="EF-G-like_DII"/>
</dbReference>
<dbReference type="PANTHER" id="PTHR43381:SF5">
    <property type="entry name" value="TR-TYPE G DOMAIN-CONTAINING PROTEIN"/>
    <property type="match status" value="1"/>
</dbReference>
<dbReference type="GO" id="GO:0003743">
    <property type="term" value="F:translation initiation factor activity"/>
    <property type="evidence" value="ECO:0007669"/>
    <property type="project" value="UniProtKB-KW"/>
</dbReference>
<accession>A0A2M8LBW0</accession>
<evidence type="ECO:0000256" key="5">
    <source>
        <dbReference type="ARBA" id="ARBA00023134"/>
    </source>
</evidence>
<dbReference type="Pfam" id="PF11987">
    <property type="entry name" value="IF-2"/>
    <property type="match status" value="1"/>
</dbReference>
<reference evidence="9" key="1">
    <citation type="submission" date="2017-09" db="EMBL/GenBank/DDBJ databases">
        <title>Depth-based differentiation of microbial function through sediment-hosted aquifers and enrichment of novel symbionts in the deep terrestrial subsurface.</title>
        <authorList>
            <person name="Probst A.J."/>
            <person name="Ladd B."/>
            <person name="Jarett J.K."/>
            <person name="Geller-Mcgrath D.E."/>
            <person name="Sieber C.M.K."/>
            <person name="Emerson J.B."/>
            <person name="Anantharaman K."/>
            <person name="Thomas B.C."/>
            <person name="Malmstrom R."/>
            <person name="Stieglmeier M."/>
            <person name="Klingl A."/>
            <person name="Woyke T."/>
            <person name="Ryan C.M."/>
            <person name="Banfield J.F."/>
        </authorList>
    </citation>
    <scope>NUCLEOTIDE SEQUENCE [LARGE SCALE GENOMIC DNA]</scope>
</reference>
<feature type="domain" description="Elongation factor G-like" evidence="7">
    <location>
        <begin position="12"/>
        <end position="89"/>
    </location>
</feature>
<dbReference type="Pfam" id="PF22042">
    <property type="entry name" value="EF-G_D2"/>
    <property type="match status" value="1"/>
</dbReference>
<dbReference type="PANTHER" id="PTHR43381">
    <property type="entry name" value="TRANSLATION INITIATION FACTOR IF-2-RELATED"/>
    <property type="match status" value="1"/>
</dbReference>
<dbReference type="Gene3D" id="3.40.50.10050">
    <property type="entry name" value="Translation initiation factor IF- 2, domain 3"/>
    <property type="match status" value="1"/>
</dbReference>
<dbReference type="SUPFAM" id="SSF50447">
    <property type="entry name" value="Translation proteins"/>
    <property type="match status" value="2"/>
</dbReference>
<comment type="similarity">
    <text evidence="1">Belongs to the TRAFAC class translation factor GTPase superfamily. Classic translation factor GTPase family. IF-2 subfamily.</text>
</comment>
<protein>
    <submittedName>
        <fullName evidence="8">Uncharacterized protein</fullName>
    </submittedName>
</protein>
<comment type="caution">
    <text evidence="8">The sequence shown here is derived from an EMBL/GenBank/DDBJ whole genome shotgun (WGS) entry which is preliminary data.</text>
</comment>
<gene>
    <name evidence="8" type="ORF">COV02_00210</name>
</gene>
<sequence>MENLEADPLKNASGIVIESNIDSKRGISSTLLILEGTLKKGMYVICGNSIAPVRIFENFKGERLDEASFSSPVRITGFNSLPEIGAKFNAYANKKEAEKAIITVIEKETTETKPTNEALKGKILVPVIIKADTTGSVEAIEKELSKIKREEAIINIARKSAGNINEADAKFASALNSPIVLGFNVETDPSARDIMERSGAVVFLSGIIYELSEKLAKETDKRILEMPRDEILGKIIVLKTFSRTKNKQVIGGKVESGKIVSGKRFKIIRNDFEIGEGRITGLQQNKTETKTVEEGKELGVMTENKIEIVKGDIITVIGN</sequence>
<evidence type="ECO:0000256" key="2">
    <source>
        <dbReference type="ARBA" id="ARBA00022540"/>
    </source>
</evidence>
<keyword evidence="3" id="KW-0547">Nucleotide-binding</keyword>